<dbReference type="eggNOG" id="COG1858">
    <property type="taxonomic scope" value="Bacteria"/>
</dbReference>
<evidence type="ECO:0000259" key="4">
    <source>
        <dbReference type="PROSITE" id="PS51007"/>
    </source>
</evidence>
<name>D0LWX3_HALO1</name>
<keyword evidence="1 3" id="KW-0479">Metal-binding</keyword>
<dbReference type="STRING" id="502025.Hoch_1670"/>
<evidence type="ECO:0000313" key="6">
    <source>
        <dbReference type="Proteomes" id="UP000001880"/>
    </source>
</evidence>
<dbReference type="PROSITE" id="PS51007">
    <property type="entry name" value="CYTC"/>
    <property type="match status" value="1"/>
</dbReference>
<protein>
    <recommendedName>
        <fullName evidence="4">Cytochrome c domain-containing protein</fullName>
    </recommendedName>
</protein>
<dbReference type="GO" id="GO:0020037">
    <property type="term" value="F:heme binding"/>
    <property type="evidence" value="ECO:0007669"/>
    <property type="project" value="InterPro"/>
</dbReference>
<sequence length="217" mass="23139">MIFREVAGCAECHDPDDARHPFSDGGNHGTGFDWALRFINAYDNDGRLRARLPDGVPGAMRDAATSAGSEVEVAPYHERLSYLQPLCIYDGDSDPCLAARSPMAAASGSQEESQRLARLIALYLGNPALAFIPGQVEGEFSVNTPSLRALWSLVSLTREGDARAPEAVFLPPGHSALGAGVVGRGVDRLGTFDVHGSTQFLAASQVADLLLYLRAIE</sequence>
<feature type="domain" description="Cytochrome c" evidence="4">
    <location>
        <begin position="1"/>
        <end position="217"/>
    </location>
</feature>
<evidence type="ECO:0000256" key="2">
    <source>
        <dbReference type="ARBA" id="ARBA00023004"/>
    </source>
</evidence>
<dbReference type="GO" id="GO:0009055">
    <property type="term" value="F:electron transfer activity"/>
    <property type="evidence" value="ECO:0007669"/>
    <property type="project" value="InterPro"/>
</dbReference>
<dbReference type="KEGG" id="hoh:Hoch_1670"/>
<accession>D0LWX3</accession>
<dbReference type="InterPro" id="IPR009056">
    <property type="entry name" value="Cyt_c-like_dom"/>
</dbReference>
<keyword evidence="2 3" id="KW-0408">Iron</keyword>
<dbReference type="Proteomes" id="UP000001880">
    <property type="component" value="Chromosome"/>
</dbReference>
<dbReference type="GO" id="GO:0046872">
    <property type="term" value="F:metal ion binding"/>
    <property type="evidence" value="ECO:0007669"/>
    <property type="project" value="UniProtKB-KW"/>
</dbReference>
<dbReference type="EMBL" id="CP001804">
    <property type="protein sequence ID" value="ACY14220.1"/>
    <property type="molecule type" value="Genomic_DNA"/>
</dbReference>
<proteinExistence type="predicted"/>
<reference evidence="5 6" key="1">
    <citation type="journal article" date="2010" name="Stand. Genomic Sci.">
        <title>Complete genome sequence of Haliangium ochraceum type strain (SMP-2).</title>
        <authorList>
            <consortium name="US DOE Joint Genome Institute (JGI-PGF)"/>
            <person name="Ivanova N."/>
            <person name="Daum C."/>
            <person name="Lang E."/>
            <person name="Abt B."/>
            <person name="Kopitz M."/>
            <person name="Saunders E."/>
            <person name="Lapidus A."/>
            <person name="Lucas S."/>
            <person name="Glavina Del Rio T."/>
            <person name="Nolan M."/>
            <person name="Tice H."/>
            <person name="Copeland A."/>
            <person name="Cheng J.F."/>
            <person name="Chen F."/>
            <person name="Bruce D."/>
            <person name="Goodwin L."/>
            <person name="Pitluck S."/>
            <person name="Mavromatis K."/>
            <person name="Pati A."/>
            <person name="Mikhailova N."/>
            <person name="Chen A."/>
            <person name="Palaniappan K."/>
            <person name="Land M."/>
            <person name="Hauser L."/>
            <person name="Chang Y.J."/>
            <person name="Jeffries C.D."/>
            <person name="Detter J.C."/>
            <person name="Brettin T."/>
            <person name="Rohde M."/>
            <person name="Goker M."/>
            <person name="Bristow J."/>
            <person name="Markowitz V."/>
            <person name="Eisen J.A."/>
            <person name="Hugenholtz P."/>
            <person name="Kyrpides N.C."/>
            <person name="Klenk H.P."/>
        </authorList>
    </citation>
    <scope>NUCLEOTIDE SEQUENCE [LARGE SCALE GENOMIC DNA]</scope>
    <source>
        <strain evidence="6">DSM 14365 / CIP 107738 / JCM 11303 / AJ 13395 / SMP-2</strain>
    </source>
</reference>
<evidence type="ECO:0000313" key="5">
    <source>
        <dbReference type="EMBL" id="ACY14220.1"/>
    </source>
</evidence>
<evidence type="ECO:0000256" key="3">
    <source>
        <dbReference type="PROSITE-ProRule" id="PRU00433"/>
    </source>
</evidence>
<evidence type="ECO:0000256" key="1">
    <source>
        <dbReference type="ARBA" id="ARBA00022723"/>
    </source>
</evidence>
<keyword evidence="3" id="KW-0349">Heme</keyword>
<keyword evidence="6" id="KW-1185">Reference proteome</keyword>
<dbReference type="HOGENOM" id="CLU_1270840_0_0_7"/>
<organism evidence="5 6">
    <name type="scientific">Haliangium ochraceum (strain DSM 14365 / JCM 11303 / SMP-2)</name>
    <dbReference type="NCBI Taxonomy" id="502025"/>
    <lineage>
        <taxon>Bacteria</taxon>
        <taxon>Pseudomonadati</taxon>
        <taxon>Myxococcota</taxon>
        <taxon>Polyangia</taxon>
        <taxon>Haliangiales</taxon>
        <taxon>Kofleriaceae</taxon>
        <taxon>Haliangium</taxon>
    </lineage>
</organism>
<gene>
    <name evidence="5" type="ordered locus">Hoch_1670</name>
</gene>
<dbReference type="AlphaFoldDB" id="D0LWX3"/>